<dbReference type="InterPro" id="IPR012919">
    <property type="entry name" value="SUN_dom"/>
</dbReference>
<name>A0A0C9YT29_9AGAM</name>
<feature type="domain" description="SUN" evidence="3">
    <location>
        <begin position="140"/>
        <end position="356"/>
    </location>
</feature>
<evidence type="ECO:0000256" key="1">
    <source>
        <dbReference type="SAM" id="MobiDB-lite"/>
    </source>
</evidence>
<keyword evidence="2" id="KW-0472">Membrane</keyword>
<evidence type="ECO:0000313" key="5">
    <source>
        <dbReference type="Proteomes" id="UP000054018"/>
    </source>
</evidence>
<evidence type="ECO:0000256" key="2">
    <source>
        <dbReference type="SAM" id="Phobius"/>
    </source>
</evidence>
<dbReference type="Gene3D" id="2.60.120.260">
    <property type="entry name" value="Galactose-binding domain-like"/>
    <property type="match status" value="1"/>
</dbReference>
<protein>
    <recommendedName>
        <fullName evidence="3">SUN domain-containing protein</fullName>
    </recommendedName>
</protein>
<accession>A0A0C9YT29</accession>
<evidence type="ECO:0000259" key="3">
    <source>
        <dbReference type="PROSITE" id="PS51469"/>
    </source>
</evidence>
<dbReference type="EMBL" id="KN833993">
    <property type="protein sequence ID" value="KIK13457.1"/>
    <property type="molecule type" value="Genomic_DNA"/>
</dbReference>
<dbReference type="Proteomes" id="UP000054018">
    <property type="component" value="Unassembled WGS sequence"/>
</dbReference>
<keyword evidence="2" id="KW-1133">Transmembrane helix</keyword>
<dbReference type="PROSITE" id="PS51469">
    <property type="entry name" value="SUN"/>
    <property type="match status" value="1"/>
</dbReference>
<gene>
    <name evidence="4" type="ORF">PISMIDRAFT_25540</name>
</gene>
<keyword evidence="2" id="KW-0812">Transmembrane</keyword>
<feature type="region of interest" description="Disordered" evidence="1">
    <location>
        <begin position="60"/>
        <end position="92"/>
    </location>
</feature>
<keyword evidence="5" id="KW-1185">Reference proteome</keyword>
<feature type="transmembrane region" description="Helical" evidence="2">
    <location>
        <begin position="101"/>
        <end position="122"/>
    </location>
</feature>
<organism evidence="4 5">
    <name type="scientific">Pisolithus microcarpus 441</name>
    <dbReference type="NCBI Taxonomy" id="765257"/>
    <lineage>
        <taxon>Eukaryota</taxon>
        <taxon>Fungi</taxon>
        <taxon>Dikarya</taxon>
        <taxon>Basidiomycota</taxon>
        <taxon>Agaricomycotina</taxon>
        <taxon>Agaricomycetes</taxon>
        <taxon>Agaricomycetidae</taxon>
        <taxon>Boletales</taxon>
        <taxon>Sclerodermatineae</taxon>
        <taxon>Pisolithaceae</taxon>
        <taxon>Pisolithus</taxon>
    </lineage>
</organism>
<dbReference type="HOGENOM" id="CLU_247007_0_0_1"/>
<dbReference type="OrthoDB" id="3247418at2759"/>
<reference evidence="5" key="2">
    <citation type="submission" date="2015-01" db="EMBL/GenBank/DDBJ databases">
        <title>Evolutionary Origins and Diversification of the Mycorrhizal Mutualists.</title>
        <authorList>
            <consortium name="DOE Joint Genome Institute"/>
            <consortium name="Mycorrhizal Genomics Consortium"/>
            <person name="Kohler A."/>
            <person name="Kuo A."/>
            <person name="Nagy L.G."/>
            <person name="Floudas D."/>
            <person name="Copeland A."/>
            <person name="Barry K.W."/>
            <person name="Cichocki N."/>
            <person name="Veneault-Fourrey C."/>
            <person name="LaButti K."/>
            <person name="Lindquist E.A."/>
            <person name="Lipzen A."/>
            <person name="Lundell T."/>
            <person name="Morin E."/>
            <person name="Murat C."/>
            <person name="Riley R."/>
            <person name="Ohm R."/>
            <person name="Sun H."/>
            <person name="Tunlid A."/>
            <person name="Henrissat B."/>
            <person name="Grigoriev I.V."/>
            <person name="Hibbett D.S."/>
            <person name="Martin F."/>
        </authorList>
    </citation>
    <scope>NUCLEOTIDE SEQUENCE [LARGE SCALE GENOMIC DNA]</scope>
    <source>
        <strain evidence="5">441</strain>
    </source>
</reference>
<evidence type="ECO:0000313" key="4">
    <source>
        <dbReference type="EMBL" id="KIK13457.1"/>
    </source>
</evidence>
<proteinExistence type="predicted"/>
<sequence>MFYRRSGVASKNYPRPLAGTLTERLRNQSFLEEGVTWPSPIGNADRHYSQFALLRLTPAELTEEDDREEAPREPRWERDHHENSGDPTTARRCDHNHSLSGFWVLQVLQGLAFGVAVISLAWNRLTYSTNQEILSHVHALHRILPSKNVSSVGVGDGGSIDIVTAFDFASLDAGAYHLPAITSGGEFSPRSSPDQALTPILDDGGCWLLPHVTGHLGIRLARPIAVTHFSIEHAAMPTMNHRREAPRSMVLWGFLEGVSNIERFRGSPQLRGLSYSQPAAEVTKACKEANPHGFFVELAHVSYGPFDEANNRQTFPVYPDVRAAGLDFGIVVLEIRSCSWCFMEPMRPYIENDSSSHFVPSQSGATDGPSRSITRSTLSGLDMQAAFPAVSSEGFSDVLRRLQRLSHEMTEKRRHYICDRSLHPLVFCSPPSLSSTIPDQLIGSLPEINVGPLSLSYHSKCNDSVVGYEEYLHRALLSAESALSHPNTHVRLKATVLRTAATKEIVSLYEFKRGEWLRQRSTLGGQNISPEVQTVLHLLCGLSIDHCAFALSGLRLVLQSQRPREAGLVDSVPRDIRTVLKELSLLPVTKAFICCPKCFCCYLPDSCPERCTSQDTPSSPVCQSLLYREPARQSSTNDIYKNPPTRLYLYHDFKEWLARLHSRPEIEKYLERNLRVSSDERHLPGVYHDIWDAPALQDFQGPDGERFISPSSGEGRYPPSYDQIQNGLRILREGSVDDLRRLSEPLLRFMCRELQVRFGGRKSKLIEQLINLKGQMGWGSNGAATSDDGAGLISDEASTSGDGVGVAIPEPNQQPPVTNLTSILMHASDSIQIFAPDVPSMSTSGLTSNDSVLCRALGLLDDEKEKALKVLKSPSHSALMRLKKVSLVFLCSLKLSVPVVSGIPLGVEERIAYYSAQTKEELTKNVLTWCERREVTMNVSSLQEPNVSVNSLSLVVQNPDITNHFDVPEAPRSLIPRNSDISPALSSSVMERPCISTLANISSFSAGLMTRQTPADDGLQEALEVLQTAPSVRALCKLRKPLLVALCIAKLGHDITQGADGSPDGSSYDKLSKYQLAERLNNWRKTVGIVDENGCLVGAHAQRSKAKKKAKKSRVLGRTTLASIWGDIDHLHIPSWLAPVPRKAGSSRHGKLSADQYQTLFTVNLPFTLGRLWGTKEPDSMEYRMFANFMDLVSAVKLAMRRTMTADRVSKYRFYMKRYLLTLLDLYPGLCLSPTHHICLHLADLLEDFGPAHAWRCFPFERYNGMLQQIPTNGKHGEVSTSSLSPHSPDPGLGELEQTMLHRFCMGQHLRALMSSEFLPSNATSLLVDFDRIFRTSLRGTLFNDILAFDRSSDASDEASHADDLKPMSEDHYRLLHDWLSTHATDYDPRKGIRPYASMCKSVHWRGETYSVASTSLKNSHILFRTGGSDHAAGVIQHIFAHRRATTNDVMSTQTFFVVSQFAELPVEVPLSSAYKSFPDAGARCVSTALLSDARLLTTSDVVCHFSHATVCTAGMEREVLYIQSLDKASTESIAC</sequence>
<feature type="compositionally biased region" description="Basic and acidic residues" evidence="1">
    <location>
        <begin position="69"/>
        <end position="92"/>
    </location>
</feature>
<reference evidence="4 5" key="1">
    <citation type="submission" date="2014-04" db="EMBL/GenBank/DDBJ databases">
        <authorList>
            <consortium name="DOE Joint Genome Institute"/>
            <person name="Kuo A."/>
            <person name="Kohler A."/>
            <person name="Costa M.D."/>
            <person name="Nagy L.G."/>
            <person name="Floudas D."/>
            <person name="Copeland A."/>
            <person name="Barry K.W."/>
            <person name="Cichocki N."/>
            <person name="Veneault-Fourrey C."/>
            <person name="LaButti K."/>
            <person name="Lindquist E.A."/>
            <person name="Lipzen A."/>
            <person name="Lundell T."/>
            <person name="Morin E."/>
            <person name="Murat C."/>
            <person name="Sun H."/>
            <person name="Tunlid A."/>
            <person name="Henrissat B."/>
            <person name="Grigoriev I.V."/>
            <person name="Hibbett D.S."/>
            <person name="Martin F."/>
            <person name="Nordberg H.P."/>
            <person name="Cantor M.N."/>
            <person name="Hua S.X."/>
        </authorList>
    </citation>
    <scope>NUCLEOTIDE SEQUENCE [LARGE SCALE GENOMIC DNA]</scope>
    <source>
        <strain evidence="4 5">441</strain>
    </source>
</reference>